<keyword evidence="2" id="KW-1133">Transmembrane helix</keyword>
<feature type="transmembrane region" description="Helical" evidence="2">
    <location>
        <begin position="273"/>
        <end position="294"/>
    </location>
</feature>
<organism evidence="3 4">
    <name type="scientific">Gonapodya prolifera (strain JEL478)</name>
    <name type="common">Monoblepharis prolifera</name>
    <dbReference type="NCBI Taxonomy" id="1344416"/>
    <lineage>
        <taxon>Eukaryota</taxon>
        <taxon>Fungi</taxon>
        <taxon>Fungi incertae sedis</taxon>
        <taxon>Chytridiomycota</taxon>
        <taxon>Chytridiomycota incertae sedis</taxon>
        <taxon>Monoblepharidomycetes</taxon>
        <taxon>Monoblepharidales</taxon>
        <taxon>Gonapodyaceae</taxon>
        <taxon>Gonapodya</taxon>
    </lineage>
</organism>
<evidence type="ECO:0000313" key="4">
    <source>
        <dbReference type="Proteomes" id="UP000070544"/>
    </source>
</evidence>
<feature type="region of interest" description="Disordered" evidence="1">
    <location>
        <begin position="421"/>
        <end position="452"/>
    </location>
</feature>
<accession>A0A139AA25</accession>
<dbReference type="PANTHER" id="PTHR34391">
    <property type="entry name" value="UPF0658 GOLGI APPARATUS MEMBRANE PROTEIN C1952.10C-RELATED"/>
    <property type="match status" value="1"/>
</dbReference>
<protein>
    <submittedName>
        <fullName evidence="3">Uncharacterized protein</fullName>
    </submittedName>
</protein>
<dbReference type="InterPro" id="IPR040410">
    <property type="entry name" value="UPF0658_Golgi"/>
</dbReference>
<dbReference type="Proteomes" id="UP000070544">
    <property type="component" value="Unassembled WGS sequence"/>
</dbReference>
<dbReference type="AlphaFoldDB" id="A0A139AA25"/>
<feature type="transmembrane region" description="Helical" evidence="2">
    <location>
        <begin position="90"/>
        <end position="113"/>
    </location>
</feature>
<evidence type="ECO:0000313" key="3">
    <source>
        <dbReference type="EMBL" id="KXS13702.1"/>
    </source>
</evidence>
<dbReference type="OrthoDB" id="10252009at2759"/>
<keyword evidence="2" id="KW-0812">Transmembrane</keyword>
<gene>
    <name evidence="3" type="ORF">M427DRAFT_362475</name>
</gene>
<name>A0A139AA25_GONPJ</name>
<reference evidence="3 4" key="1">
    <citation type="journal article" date="2015" name="Genome Biol. Evol.">
        <title>Phylogenomic analyses indicate that early fungi evolved digesting cell walls of algal ancestors of land plants.</title>
        <authorList>
            <person name="Chang Y."/>
            <person name="Wang S."/>
            <person name="Sekimoto S."/>
            <person name="Aerts A.L."/>
            <person name="Choi C."/>
            <person name="Clum A."/>
            <person name="LaButti K.M."/>
            <person name="Lindquist E.A."/>
            <person name="Yee Ngan C."/>
            <person name="Ohm R.A."/>
            <person name="Salamov A.A."/>
            <person name="Grigoriev I.V."/>
            <person name="Spatafora J.W."/>
            <person name="Berbee M.L."/>
        </authorList>
    </citation>
    <scope>NUCLEOTIDE SEQUENCE [LARGE SCALE GENOMIC DNA]</scope>
    <source>
        <strain evidence="3 4">JEL478</strain>
    </source>
</reference>
<dbReference type="EMBL" id="KQ965775">
    <property type="protein sequence ID" value="KXS13702.1"/>
    <property type="molecule type" value="Genomic_DNA"/>
</dbReference>
<feature type="transmembrane region" description="Helical" evidence="2">
    <location>
        <begin position="119"/>
        <end position="143"/>
    </location>
</feature>
<sequence>MPLEDRNPPESNGQALRVDIVTSTSTSPGTANPPLSSSTFLSTSTTANLLASTTLTTAPSTSASSGPIDLRTIEDWIRQLRKAVLSRGRWSVAFVGWAVAAGSVVVCLVGETWRRSRDYYTIYETVTSIELIVSTLFSIHLCFSAIRNENFYEVLGAMGFSLGTFVFTCLTCITPADLVEIRDELRLLNITSYSQITNGTDCWYTPFAIRALSPYLDTWIDSVRGVDVATVVMAGVQLVVQCALAGGVYSEIGWKVFRKMGADRAMKRRYRSFNLLMLLIQLCLYFHIFCALNLTVHNVKVAFEGYGSILFTVLTAVCYVMLVIGLGVLVWSVTREVIEGVIFFVVVAMAFVGVLTNQLSSLWRIDPDFSKDKDFLVRTLASYYATMEFLLVILCTTTSIVCAQNFGHGLKKYINVPSGSRKVASQGNQDGQKGDEIKASSSDQKPTRWSLL</sequence>
<proteinExistence type="predicted"/>
<feature type="transmembrane region" description="Helical" evidence="2">
    <location>
        <begin position="341"/>
        <end position="363"/>
    </location>
</feature>
<keyword evidence="2" id="KW-0472">Membrane</keyword>
<keyword evidence="4" id="KW-1185">Reference proteome</keyword>
<feature type="transmembrane region" description="Helical" evidence="2">
    <location>
        <begin position="155"/>
        <end position="176"/>
    </location>
</feature>
<dbReference type="GO" id="GO:0005794">
    <property type="term" value="C:Golgi apparatus"/>
    <property type="evidence" value="ECO:0007669"/>
    <property type="project" value="TreeGrafter"/>
</dbReference>
<feature type="transmembrane region" description="Helical" evidence="2">
    <location>
        <begin position="306"/>
        <end position="329"/>
    </location>
</feature>
<feature type="transmembrane region" description="Helical" evidence="2">
    <location>
        <begin position="383"/>
        <end position="403"/>
    </location>
</feature>
<evidence type="ECO:0000256" key="1">
    <source>
        <dbReference type="SAM" id="MobiDB-lite"/>
    </source>
</evidence>
<feature type="transmembrane region" description="Helical" evidence="2">
    <location>
        <begin position="228"/>
        <end position="252"/>
    </location>
</feature>
<evidence type="ECO:0000256" key="2">
    <source>
        <dbReference type="SAM" id="Phobius"/>
    </source>
</evidence>
<dbReference type="PANTHER" id="PTHR34391:SF2">
    <property type="entry name" value="TRP C-TERMINAL DOMAIN-CONTAINING PROTEIN"/>
    <property type="match status" value="1"/>
</dbReference>